<keyword evidence="2" id="KW-1185">Reference proteome</keyword>
<name>A0A2T0X945_9RHOB</name>
<accession>A0A2T0X945</accession>
<organism evidence="1 2">
    <name type="scientific">Hasllibacter halocynthiae</name>
    <dbReference type="NCBI Taxonomy" id="595589"/>
    <lineage>
        <taxon>Bacteria</taxon>
        <taxon>Pseudomonadati</taxon>
        <taxon>Pseudomonadota</taxon>
        <taxon>Alphaproteobacteria</taxon>
        <taxon>Rhodobacterales</taxon>
        <taxon>Roseobacteraceae</taxon>
        <taxon>Hasllibacter</taxon>
    </lineage>
</organism>
<dbReference type="PROSITE" id="PS51257">
    <property type="entry name" value="PROKAR_LIPOPROTEIN"/>
    <property type="match status" value="1"/>
</dbReference>
<dbReference type="RefSeq" id="WP_106159814.1">
    <property type="nucleotide sequence ID" value="NZ_PVTT01000001.1"/>
</dbReference>
<proteinExistence type="predicted"/>
<evidence type="ECO:0000313" key="1">
    <source>
        <dbReference type="EMBL" id="PRY95435.1"/>
    </source>
</evidence>
<dbReference type="AlphaFoldDB" id="A0A2T0X945"/>
<sequence length="97" mass="10299">MRPAQPDRLRSRRPGARAPWGRAAGVLALGVAAACQPVPADFVELEVAPPALTGRIPAEARGMPLLADPEGCLYFTAMRTVRPVIDPATEVQVCALR</sequence>
<dbReference type="EMBL" id="PVTT01000001">
    <property type="protein sequence ID" value="PRY95435.1"/>
    <property type="molecule type" value="Genomic_DNA"/>
</dbReference>
<comment type="caution">
    <text evidence="1">The sequence shown here is derived from an EMBL/GenBank/DDBJ whole genome shotgun (WGS) entry which is preliminary data.</text>
</comment>
<evidence type="ECO:0000313" key="2">
    <source>
        <dbReference type="Proteomes" id="UP000238801"/>
    </source>
</evidence>
<protein>
    <submittedName>
        <fullName evidence="1">Uncharacterized protein</fullName>
    </submittedName>
</protein>
<dbReference type="Proteomes" id="UP000238801">
    <property type="component" value="Unassembled WGS sequence"/>
</dbReference>
<gene>
    <name evidence="1" type="ORF">BCF33_1055</name>
</gene>
<reference evidence="1 2" key="1">
    <citation type="submission" date="2018-03" db="EMBL/GenBank/DDBJ databases">
        <title>Genomic Encyclopedia of Archaeal and Bacterial Type Strains, Phase II (KMG-II): from individual species to whole genera.</title>
        <authorList>
            <person name="Goeker M."/>
        </authorList>
    </citation>
    <scope>NUCLEOTIDE SEQUENCE [LARGE SCALE GENOMIC DNA]</scope>
    <source>
        <strain evidence="1 2">DSM 29318</strain>
    </source>
</reference>